<comment type="caution">
    <text evidence="3">The sequence shown here is derived from an EMBL/GenBank/DDBJ whole genome shotgun (WGS) entry which is preliminary data.</text>
</comment>
<dbReference type="InterPro" id="IPR024344">
    <property type="entry name" value="MDMPI_metal-binding"/>
</dbReference>
<feature type="region of interest" description="Disordered" evidence="1">
    <location>
        <begin position="1"/>
        <end position="46"/>
    </location>
</feature>
<name>A0ABP7C903_9ACTN</name>
<dbReference type="SUPFAM" id="SSF109854">
    <property type="entry name" value="DinB/YfiT-like putative metalloenzymes"/>
    <property type="match status" value="1"/>
</dbReference>
<reference evidence="4" key="1">
    <citation type="journal article" date="2019" name="Int. J. Syst. Evol. Microbiol.">
        <title>The Global Catalogue of Microorganisms (GCM) 10K type strain sequencing project: providing services to taxonomists for standard genome sequencing and annotation.</title>
        <authorList>
            <consortium name="The Broad Institute Genomics Platform"/>
            <consortium name="The Broad Institute Genome Sequencing Center for Infectious Disease"/>
            <person name="Wu L."/>
            <person name="Ma J."/>
        </authorList>
    </citation>
    <scope>NUCLEOTIDE SEQUENCE [LARGE SCALE GENOMIC DNA]</scope>
    <source>
        <strain evidence="4">JCM 16904</strain>
    </source>
</reference>
<accession>A0ABP7C903</accession>
<evidence type="ECO:0000313" key="4">
    <source>
        <dbReference type="Proteomes" id="UP001500902"/>
    </source>
</evidence>
<feature type="region of interest" description="Disordered" evidence="1">
    <location>
        <begin position="62"/>
        <end position="85"/>
    </location>
</feature>
<organism evidence="3 4">
    <name type="scientific">Nonomuraea antimicrobica</name>
    <dbReference type="NCBI Taxonomy" id="561173"/>
    <lineage>
        <taxon>Bacteria</taxon>
        <taxon>Bacillati</taxon>
        <taxon>Actinomycetota</taxon>
        <taxon>Actinomycetes</taxon>
        <taxon>Streptosporangiales</taxon>
        <taxon>Streptosporangiaceae</taxon>
        <taxon>Nonomuraea</taxon>
    </lineage>
</organism>
<dbReference type="Gene3D" id="1.20.120.450">
    <property type="entry name" value="dinb family like domain"/>
    <property type="match status" value="1"/>
</dbReference>
<gene>
    <name evidence="3" type="ORF">GCM10022224_055470</name>
</gene>
<evidence type="ECO:0000313" key="3">
    <source>
        <dbReference type="EMBL" id="GAA3683786.1"/>
    </source>
</evidence>
<keyword evidence="4" id="KW-1185">Reference proteome</keyword>
<evidence type="ECO:0000256" key="1">
    <source>
        <dbReference type="SAM" id="MobiDB-lite"/>
    </source>
</evidence>
<dbReference type="InterPro" id="IPR034660">
    <property type="entry name" value="DinB/YfiT-like"/>
</dbReference>
<protein>
    <recommendedName>
        <fullName evidence="2">Mycothiol-dependent maleylpyruvate isomerase metal-binding domain-containing protein</fullName>
    </recommendedName>
</protein>
<evidence type="ECO:0000259" key="2">
    <source>
        <dbReference type="Pfam" id="PF11716"/>
    </source>
</evidence>
<dbReference type="RefSeq" id="WP_425568668.1">
    <property type="nucleotide sequence ID" value="NZ_BAAAZP010000101.1"/>
</dbReference>
<dbReference type="EMBL" id="BAAAZP010000101">
    <property type="protein sequence ID" value="GAA3683786.1"/>
    <property type="molecule type" value="Genomic_DNA"/>
</dbReference>
<dbReference type="Proteomes" id="UP001500902">
    <property type="component" value="Unassembled WGS sequence"/>
</dbReference>
<proteinExistence type="predicted"/>
<sequence>MTTYVPHRNRRAYEQAPTRLSPPLRTEHDRLSGLAPTFSEDDLARPSGAAEWDISQVLSHLGSGTEIRRATPPAALGQGSKPERDDMEAIWATWNGMTRRQRANRPCGREPARALGLEACRRTTYHESPLAKLISFIRKAS</sequence>
<feature type="domain" description="Mycothiol-dependent maleylpyruvate isomerase metal-binding" evidence="2">
    <location>
        <begin position="24"/>
        <end position="121"/>
    </location>
</feature>
<dbReference type="Pfam" id="PF11716">
    <property type="entry name" value="MDMPI_N"/>
    <property type="match status" value="1"/>
</dbReference>